<dbReference type="EMBL" id="JH159158">
    <property type="protein sequence ID" value="EGZ11242.1"/>
    <property type="molecule type" value="Genomic_DNA"/>
</dbReference>
<proteinExistence type="predicted"/>
<organism evidence="1 2">
    <name type="scientific">Phytophthora sojae (strain P6497)</name>
    <name type="common">Soybean stem and root rot agent</name>
    <name type="synonym">Phytophthora megasperma f. sp. glycines</name>
    <dbReference type="NCBI Taxonomy" id="1094619"/>
    <lineage>
        <taxon>Eukaryota</taxon>
        <taxon>Sar</taxon>
        <taxon>Stramenopiles</taxon>
        <taxon>Oomycota</taxon>
        <taxon>Peronosporomycetes</taxon>
        <taxon>Peronosporales</taxon>
        <taxon>Peronosporaceae</taxon>
        <taxon>Phytophthora</taxon>
    </lineage>
</organism>
<dbReference type="PANTHER" id="PTHR33129">
    <property type="entry name" value="PROTEIN KINASE DOMAIN-CONTAINING PROTEIN-RELATED"/>
    <property type="match status" value="1"/>
</dbReference>
<dbReference type="AlphaFoldDB" id="G4ZZU5"/>
<evidence type="ECO:0000313" key="2">
    <source>
        <dbReference type="Proteomes" id="UP000002640"/>
    </source>
</evidence>
<sequence length="274" mass="31230">METPEAARSDPKWVDCMTLAFPRELPMQYEFEELRFYVRACYPHYYNLITRMLNSKRAKVVTVTDNPGIGKSLFYAYFFLRYRAENEATSIITISFAKENNASVLKEVVVWKGDRVVAATSNSLAIGNLIEKAEKEAKSNVIHLYNGSPKIAAASARAVCFTSSDKSWFDHIKKSQYRPKLFMPLWDLRELQTAAKALHLSVLGGDESPKALNQDEVEVRFITFGGIVREYLASDQDFVYQRQHDIEKMVGQFNDAGIARRLLQDLESEMVLGC</sequence>
<dbReference type="GeneID" id="20639289"/>
<reference evidence="1 2" key="1">
    <citation type="journal article" date="2006" name="Science">
        <title>Phytophthora genome sequences uncover evolutionary origins and mechanisms of pathogenesis.</title>
        <authorList>
            <person name="Tyler B.M."/>
            <person name="Tripathy S."/>
            <person name="Zhang X."/>
            <person name="Dehal P."/>
            <person name="Jiang R.H."/>
            <person name="Aerts A."/>
            <person name="Arredondo F.D."/>
            <person name="Baxter L."/>
            <person name="Bensasson D."/>
            <person name="Beynon J.L."/>
            <person name="Chapman J."/>
            <person name="Damasceno C.M."/>
            <person name="Dorrance A.E."/>
            <person name="Dou D."/>
            <person name="Dickerman A.W."/>
            <person name="Dubchak I.L."/>
            <person name="Garbelotto M."/>
            <person name="Gijzen M."/>
            <person name="Gordon S.G."/>
            <person name="Govers F."/>
            <person name="Grunwald N.J."/>
            <person name="Huang W."/>
            <person name="Ivors K.L."/>
            <person name="Jones R.W."/>
            <person name="Kamoun S."/>
            <person name="Krampis K."/>
            <person name="Lamour K.H."/>
            <person name="Lee M.K."/>
            <person name="McDonald W.H."/>
            <person name="Medina M."/>
            <person name="Meijer H.J."/>
            <person name="Nordberg E.K."/>
            <person name="Maclean D.J."/>
            <person name="Ospina-Giraldo M.D."/>
            <person name="Morris P.F."/>
            <person name="Phuntumart V."/>
            <person name="Putnam N.H."/>
            <person name="Rash S."/>
            <person name="Rose J.K."/>
            <person name="Sakihama Y."/>
            <person name="Salamov A.A."/>
            <person name="Savidor A."/>
            <person name="Scheuring C.F."/>
            <person name="Smith B.M."/>
            <person name="Sobral B.W."/>
            <person name="Terry A."/>
            <person name="Torto-Alalibo T.A."/>
            <person name="Win J."/>
            <person name="Xu Z."/>
            <person name="Zhang H."/>
            <person name="Grigoriev I.V."/>
            <person name="Rokhsar D.S."/>
            <person name="Boore J.L."/>
        </authorList>
    </citation>
    <scope>NUCLEOTIDE SEQUENCE [LARGE SCALE GENOMIC DNA]</scope>
    <source>
        <strain evidence="1 2">P6497</strain>
    </source>
</reference>
<dbReference type="RefSeq" id="XP_009533987.1">
    <property type="nucleotide sequence ID" value="XM_009535692.1"/>
</dbReference>
<gene>
    <name evidence="1" type="ORF">PHYSODRAFT_261523</name>
</gene>
<accession>G4ZZU5</accession>
<protein>
    <submittedName>
        <fullName evidence="1">Uncharacterized protein</fullName>
    </submittedName>
</protein>
<keyword evidence="2" id="KW-1185">Reference proteome</keyword>
<dbReference type="InterPro" id="IPR052980">
    <property type="entry name" value="Crinkler_effector"/>
</dbReference>
<evidence type="ECO:0000313" key="1">
    <source>
        <dbReference type="EMBL" id="EGZ11242.1"/>
    </source>
</evidence>
<dbReference type="Proteomes" id="UP000002640">
    <property type="component" value="Unassembled WGS sequence"/>
</dbReference>
<dbReference type="KEGG" id="psoj:PHYSODRAFT_261523"/>
<dbReference type="InParanoid" id="G4ZZU5"/>
<name>G4ZZU5_PHYSP</name>